<dbReference type="SMART" id="SM00032">
    <property type="entry name" value="CCP"/>
    <property type="match status" value="3"/>
</dbReference>
<feature type="disulfide bond" evidence="4">
    <location>
        <begin position="116"/>
        <end position="159"/>
    </location>
</feature>
<dbReference type="InterPro" id="IPR000436">
    <property type="entry name" value="Sushi_SCR_CCP_dom"/>
</dbReference>
<keyword evidence="4" id="KW-0768">Sushi</keyword>
<gene>
    <name evidence="7" type="ORF">XENORESO_012517</name>
</gene>
<evidence type="ECO:0000313" key="7">
    <source>
        <dbReference type="EMBL" id="MEQ2264559.1"/>
    </source>
</evidence>
<reference evidence="7 8" key="1">
    <citation type="submission" date="2021-06" db="EMBL/GenBank/DDBJ databases">
        <authorList>
            <person name="Palmer J.M."/>
        </authorList>
    </citation>
    <scope>NUCLEOTIDE SEQUENCE [LARGE SCALE GENOMIC DNA]</scope>
    <source>
        <strain evidence="7 8">XR_2019</strain>
        <tissue evidence="7">Muscle</tissue>
    </source>
</reference>
<name>A0ABV0W538_9TELE</name>
<feature type="domain" description="Sushi" evidence="6">
    <location>
        <begin position="56"/>
        <end position="113"/>
    </location>
</feature>
<feature type="domain" description="Sushi" evidence="6">
    <location>
        <begin position="114"/>
        <end position="174"/>
    </location>
</feature>
<dbReference type="Gene3D" id="2.10.70.10">
    <property type="entry name" value="Complement Module, domain 1"/>
    <property type="match status" value="3"/>
</dbReference>
<keyword evidence="3 4" id="KW-1015">Disulfide bond</keyword>
<dbReference type="InterPro" id="IPR051277">
    <property type="entry name" value="SEZ6_CSMD_C4BPB_Regulators"/>
</dbReference>
<evidence type="ECO:0000313" key="8">
    <source>
        <dbReference type="Proteomes" id="UP001444071"/>
    </source>
</evidence>
<keyword evidence="5" id="KW-0472">Membrane</keyword>
<dbReference type="Pfam" id="PF00084">
    <property type="entry name" value="Sushi"/>
    <property type="match status" value="3"/>
</dbReference>
<evidence type="ECO:0000256" key="2">
    <source>
        <dbReference type="ARBA" id="ARBA00022737"/>
    </source>
</evidence>
<dbReference type="SUPFAM" id="SSF57535">
    <property type="entry name" value="Complement control module/SCR domain"/>
    <property type="match status" value="3"/>
</dbReference>
<dbReference type="Proteomes" id="UP001444071">
    <property type="component" value="Unassembled WGS sequence"/>
</dbReference>
<evidence type="ECO:0000259" key="6">
    <source>
        <dbReference type="PROSITE" id="PS50923"/>
    </source>
</evidence>
<organism evidence="7 8">
    <name type="scientific">Xenotaenia resolanae</name>
    <dbReference type="NCBI Taxonomy" id="208358"/>
    <lineage>
        <taxon>Eukaryota</taxon>
        <taxon>Metazoa</taxon>
        <taxon>Chordata</taxon>
        <taxon>Craniata</taxon>
        <taxon>Vertebrata</taxon>
        <taxon>Euteleostomi</taxon>
        <taxon>Actinopterygii</taxon>
        <taxon>Neopterygii</taxon>
        <taxon>Teleostei</taxon>
        <taxon>Neoteleostei</taxon>
        <taxon>Acanthomorphata</taxon>
        <taxon>Ovalentaria</taxon>
        <taxon>Atherinomorphae</taxon>
        <taxon>Cyprinodontiformes</taxon>
        <taxon>Goodeidae</taxon>
        <taxon>Xenotaenia</taxon>
    </lineage>
</organism>
<feature type="disulfide bond" evidence="4">
    <location>
        <begin position="145"/>
        <end position="172"/>
    </location>
</feature>
<keyword evidence="8" id="KW-1185">Reference proteome</keyword>
<keyword evidence="5" id="KW-1133">Transmembrane helix</keyword>
<evidence type="ECO:0000256" key="5">
    <source>
        <dbReference type="SAM" id="Phobius"/>
    </source>
</evidence>
<keyword evidence="1" id="KW-0732">Signal</keyword>
<dbReference type="EMBL" id="JAHRIM010030418">
    <property type="protein sequence ID" value="MEQ2264559.1"/>
    <property type="molecule type" value="Genomic_DNA"/>
</dbReference>
<protein>
    <recommendedName>
        <fullName evidence="6">Sushi domain-containing protein</fullName>
    </recommendedName>
</protein>
<dbReference type="CDD" id="cd00033">
    <property type="entry name" value="CCP"/>
    <property type="match status" value="3"/>
</dbReference>
<proteinExistence type="predicted"/>
<comment type="caution">
    <text evidence="4">Lacks conserved residue(s) required for the propagation of feature annotation.</text>
</comment>
<dbReference type="PROSITE" id="PS50923">
    <property type="entry name" value="SUSHI"/>
    <property type="match status" value="3"/>
</dbReference>
<accession>A0ABV0W538</accession>
<evidence type="ECO:0000256" key="3">
    <source>
        <dbReference type="ARBA" id="ARBA00023157"/>
    </source>
</evidence>
<feature type="domain" description="Sushi" evidence="6">
    <location>
        <begin position="175"/>
        <end position="234"/>
    </location>
</feature>
<evidence type="ECO:0000256" key="1">
    <source>
        <dbReference type="ARBA" id="ARBA00022729"/>
    </source>
</evidence>
<dbReference type="PANTHER" id="PTHR45656">
    <property type="entry name" value="PROTEIN CBR-CLEC-78"/>
    <property type="match status" value="1"/>
</dbReference>
<comment type="caution">
    <text evidence="7">The sequence shown here is derived from an EMBL/GenBank/DDBJ whole genome shotgun (WGS) entry which is preliminary data.</text>
</comment>
<dbReference type="InterPro" id="IPR035976">
    <property type="entry name" value="Sushi/SCR/CCP_sf"/>
</dbReference>
<sequence length="280" mass="31175">MLLADRRRFFHYTREEEIGSNKGLAVIGLLCWILNMSVWGLFFLSSFGVAITAQGNNCGPLGEVLNGHIDYPNGTQFGDKALITCNKGYKLVGKSEITCGEQQWLHRVPRCEVSTCAQPGSIEHGSFSPMQEEPYSYRAVVEYSCNKGYTLNGSKQLICEENEEFKPSPPSCILVQCKDPKIPNAAYVDGSRPPHGYKATVIYECKPGFKMIGQSTLTCNMNSQWFPRIPECTSNGNVVGGLIGGLGEFQIHLYMLQRSCKLHRKISTFEISCFIKGVQF</sequence>
<evidence type="ECO:0000256" key="4">
    <source>
        <dbReference type="PROSITE-ProRule" id="PRU00302"/>
    </source>
</evidence>
<feature type="transmembrane region" description="Helical" evidence="5">
    <location>
        <begin position="24"/>
        <end position="51"/>
    </location>
</feature>
<dbReference type="PANTHER" id="PTHR45656:SF4">
    <property type="entry name" value="PROTEIN CBR-CLEC-78"/>
    <property type="match status" value="1"/>
</dbReference>
<keyword evidence="2" id="KW-0677">Repeat</keyword>
<feature type="disulfide bond" evidence="4">
    <location>
        <begin position="205"/>
        <end position="232"/>
    </location>
</feature>
<keyword evidence="5" id="KW-0812">Transmembrane</keyword>